<reference evidence="2 3" key="1">
    <citation type="journal article" date="2018" name="Nat. Ecol. Evol.">
        <title>Pezizomycetes genomes reveal the molecular basis of ectomycorrhizal truffle lifestyle.</title>
        <authorList>
            <person name="Murat C."/>
            <person name="Payen T."/>
            <person name="Noel B."/>
            <person name="Kuo A."/>
            <person name="Morin E."/>
            <person name="Chen J."/>
            <person name="Kohler A."/>
            <person name="Krizsan K."/>
            <person name="Balestrini R."/>
            <person name="Da Silva C."/>
            <person name="Montanini B."/>
            <person name="Hainaut M."/>
            <person name="Levati E."/>
            <person name="Barry K.W."/>
            <person name="Belfiori B."/>
            <person name="Cichocki N."/>
            <person name="Clum A."/>
            <person name="Dockter R.B."/>
            <person name="Fauchery L."/>
            <person name="Guy J."/>
            <person name="Iotti M."/>
            <person name="Le Tacon F."/>
            <person name="Lindquist E.A."/>
            <person name="Lipzen A."/>
            <person name="Malagnac F."/>
            <person name="Mello A."/>
            <person name="Molinier V."/>
            <person name="Miyauchi S."/>
            <person name="Poulain J."/>
            <person name="Riccioni C."/>
            <person name="Rubini A."/>
            <person name="Sitrit Y."/>
            <person name="Splivallo R."/>
            <person name="Traeger S."/>
            <person name="Wang M."/>
            <person name="Zifcakova L."/>
            <person name="Wipf D."/>
            <person name="Zambonelli A."/>
            <person name="Paolocci F."/>
            <person name="Nowrousian M."/>
            <person name="Ottonello S."/>
            <person name="Baldrian P."/>
            <person name="Spatafora J.W."/>
            <person name="Henrissat B."/>
            <person name="Nagy L.G."/>
            <person name="Aury J.M."/>
            <person name="Wincker P."/>
            <person name="Grigoriev I.V."/>
            <person name="Bonfante P."/>
            <person name="Martin F.M."/>
        </authorList>
    </citation>
    <scope>NUCLEOTIDE SEQUENCE [LARGE SCALE GENOMIC DNA]</scope>
    <source>
        <strain evidence="2 3">RN42</strain>
    </source>
</reference>
<accession>A0A3N4HUA5</accession>
<feature type="region of interest" description="Disordered" evidence="1">
    <location>
        <begin position="367"/>
        <end position="431"/>
    </location>
</feature>
<gene>
    <name evidence="2" type="ORF">BJ508DRAFT_330983</name>
</gene>
<dbReference type="Proteomes" id="UP000275078">
    <property type="component" value="Unassembled WGS sequence"/>
</dbReference>
<feature type="compositionally biased region" description="Acidic residues" evidence="1">
    <location>
        <begin position="332"/>
        <end position="346"/>
    </location>
</feature>
<feature type="region of interest" description="Disordered" evidence="1">
    <location>
        <begin position="1"/>
        <end position="31"/>
    </location>
</feature>
<evidence type="ECO:0000313" key="3">
    <source>
        <dbReference type="Proteomes" id="UP000275078"/>
    </source>
</evidence>
<feature type="region of interest" description="Disordered" evidence="1">
    <location>
        <begin position="332"/>
        <end position="351"/>
    </location>
</feature>
<name>A0A3N4HUA5_ASCIM</name>
<dbReference type="EMBL" id="ML119741">
    <property type="protein sequence ID" value="RPA76636.1"/>
    <property type="molecule type" value="Genomic_DNA"/>
</dbReference>
<feature type="compositionally biased region" description="Polar residues" evidence="1">
    <location>
        <begin position="13"/>
        <end position="31"/>
    </location>
</feature>
<protein>
    <submittedName>
        <fullName evidence="2">Uncharacterized protein</fullName>
    </submittedName>
</protein>
<keyword evidence="3" id="KW-1185">Reference proteome</keyword>
<dbReference type="AlphaFoldDB" id="A0A3N4HUA5"/>
<sequence length="589" mass="64913">MTPRSSRYRQKTNRNSNQMSRSTDGHVNNQPMYGPHAYLMHAANGQAGIQGMGVGRGLARPVDSAPVETSASSKGMGDLVYTYETSQIHQRRVIASSPPLRGFVEGEIVDSCHSCDHHDGRDLEQLSHDQHTTMRGALPAAPANTTTAANHHERNTLRDVGHPTHALYEESSTTSSVFHTQHVNKPEAVDAKTSARGHVIHSNLHRGHVRGYGGNTNNTKGEANKPGHNESAQIRNSRINPVKGGILKPESTHRKAFDITTPSELVNRRYAGRKGRVHVAFQDQRQPSSGRKVCGIRKSSQKFTGVMDNSNTEENEHDAHTSMVYSMDGDAEYSECDSGSNDDVEANEGSQQVRTVASEDLSLVLHPSAPVGGHIGGRMSDFGKPKTMVSKRGRTSTSPDAGVSRKRIYDRASHTHKQTRMHEEESDGSSDYLMYDSDFQSSSSHRDLTERADFRGYCYYCEGEHAGEANVKYTDKDAYESRSNGAGFAPPHVGKSAKVELVCFSNRSRDGEQYKVGMVSVMGNRCGWVTNSNGMEDRMSGLLKGLLAGDHEISGRVTWMVERMDGKAKVWEGKVNWSCRSCPKRRQIQ</sequence>
<feature type="region of interest" description="Disordered" evidence="1">
    <location>
        <begin position="206"/>
        <end position="232"/>
    </location>
</feature>
<evidence type="ECO:0000256" key="1">
    <source>
        <dbReference type="SAM" id="MobiDB-lite"/>
    </source>
</evidence>
<organism evidence="2 3">
    <name type="scientific">Ascobolus immersus RN42</name>
    <dbReference type="NCBI Taxonomy" id="1160509"/>
    <lineage>
        <taxon>Eukaryota</taxon>
        <taxon>Fungi</taxon>
        <taxon>Dikarya</taxon>
        <taxon>Ascomycota</taxon>
        <taxon>Pezizomycotina</taxon>
        <taxon>Pezizomycetes</taxon>
        <taxon>Pezizales</taxon>
        <taxon>Ascobolaceae</taxon>
        <taxon>Ascobolus</taxon>
    </lineage>
</organism>
<proteinExistence type="predicted"/>
<evidence type="ECO:0000313" key="2">
    <source>
        <dbReference type="EMBL" id="RPA76636.1"/>
    </source>
</evidence>
<feature type="compositionally biased region" description="Basic residues" evidence="1">
    <location>
        <begin position="1"/>
        <end position="12"/>
    </location>
</feature>